<evidence type="ECO:0000256" key="3">
    <source>
        <dbReference type="ARBA" id="ARBA00022553"/>
    </source>
</evidence>
<reference evidence="11 12" key="1">
    <citation type="submission" date="2023-12" db="EMBL/GenBank/DDBJ databases">
        <title>Description of an unclassified Opitutus bacterium of Verrucomicrobiota.</title>
        <authorList>
            <person name="Zhang D.-F."/>
        </authorList>
    </citation>
    <scope>NUCLEOTIDE SEQUENCE [LARGE SCALE GENOMIC DNA]</scope>
    <source>
        <strain evidence="11 12">WL0086</strain>
    </source>
</reference>
<dbReference type="InterPro" id="IPR001789">
    <property type="entry name" value="Sig_transdc_resp-reg_receiver"/>
</dbReference>
<dbReference type="SMART" id="SM00091">
    <property type="entry name" value="PAS"/>
    <property type="match status" value="2"/>
</dbReference>
<dbReference type="InterPro" id="IPR003661">
    <property type="entry name" value="HisK_dim/P_dom"/>
</dbReference>
<dbReference type="Gene3D" id="3.30.450.20">
    <property type="entry name" value="PAS domain"/>
    <property type="match status" value="2"/>
</dbReference>
<dbReference type="InterPro" id="IPR036097">
    <property type="entry name" value="HisK_dim/P_sf"/>
</dbReference>
<evidence type="ECO:0000259" key="10">
    <source>
        <dbReference type="PROSITE" id="PS50113"/>
    </source>
</evidence>
<feature type="domain" description="Histidine kinase" evidence="7">
    <location>
        <begin position="318"/>
        <end position="539"/>
    </location>
</feature>
<dbReference type="SUPFAM" id="SSF47384">
    <property type="entry name" value="Homodimeric domain of signal transducing histidine kinase"/>
    <property type="match status" value="1"/>
</dbReference>
<name>A0ABZ1CC63_9BACT</name>
<feature type="modified residue" description="4-aspartylphosphate" evidence="5">
    <location>
        <position position="754"/>
    </location>
</feature>
<dbReference type="InterPro" id="IPR011006">
    <property type="entry name" value="CheY-like_superfamily"/>
</dbReference>
<dbReference type="InterPro" id="IPR036890">
    <property type="entry name" value="HATPase_C_sf"/>
</dbReference>
<dbReference type="CDD" id="cd16922">
    <property type="entry name" value="HATPase_EvgS-ArcB-TorS-like"/>
    <property type="match status" value="1"/>
</dbReference>
<dbReference type="InterPro" id="IPR003594">
    <property type="entry name" value="HATPase_dom"/>
</dbReference>
<dbReference type="Pfam" id="PF13426">
    <property type="entry name" value="PAS_9"/>
    <property type="match status" value="1"/>
</dbReference>
<feature type="domain" description="Response regulatory" evidence="8">
    <location>
        <begin position="705"/>
        <end position="822"/>
    </location>
</feature>
<dbReference type="PROSITE" id="PS50110">
    <property type="entry name" value="RESPONSE_REGULATORY"/>
    <property type="match status" value="2"/>
</dbReference>
<evidence type="ECO:0000256" key="6">
    <source>
        <dbReference type="SAM" id="Coils"/>
    </source>
</evidence>
<dbReference type="InterPro" id="IPR000700">
    <property type="entry name" value="PAS-assoc_C"/>
</dbReference>
<organism evidence="11 12">
    <name type="scientific">Actomonas aquatica</name>
    <dbReference type="NCBI Taxonomy" id="2866162"/>
    <lineage>
        <taxon>Bacteria</taxon>
        <taxon>Pseudomonadati</taxon>
        <taxon>Verrucomicrobiota</taxon>
        <taxon>Opitutia</taxon>
        <taxon>Opitutales</taxon>
        <taxon>Opitutaceae</taxon>
        <taxon>Actomonas</taxon>
    </lineage>
</organism>
<keyword evidence="12" id="KW-1185">Reference proteome</keyword>
<dbReference type="SUPFAM" id="SSF55785">
    <property type="entry name" value="PYP-like sensor domain (PAS domain)"/>
    <property type="match status" value="2"/>
</dbReference>
<evidence type="ECO:0000259" key="8">
    <source>
        <dbReference type="PROSITE" id="PS50110"/>
    </source>
</evidence>
<dbReference type="SMART" id="SM00387">
    <property type="entry name" value="HATPase_c"/>
    <property type="match status" value="1"/>
</dbReference>
<feature type="coiled-coil region" evidence="6">
    <location>
        <begin position="288"/>
        <end position="318"/>
    </location>
</feature>
<evidence type="ECO:0000313" key="12">
    <source>
        <dbReference type="Proteomes" id="UP000738431"/>
    </source>
</evidence>
<dbReference type="Proteomes" id="UP000738431">
    <property type="component" value="Chromosome"/>
</dbReference>
<dbReference type="NCBIfam" id="TIGR00229">
    <property type="entry name" value="sensory_box"/>
    <property type="match status" value="2"/>
</dbReference>
<keyword evidence="6" id="KW-0175">Coiled coil</keyword>
<dbReference type="SMART" id="SM00448">
    <property type="entry name" value="REC"/>
    <property type="match status" value="2"/>
</dbReference>
<evidence type="ECO:0000256" key="4">
    <source>
        <dbReference type="ARBA" id="ARBA00023012"/>
    </source>
</evidence>
<dbReference type="Pfam" id="PF02518">
    <property type="entry name" value="HATPase_c"/>
    <property type="match status" value="1"/>
</dbReference>
<evidence type="ECO:0000256" key="1">
    <source>
        <dbReference type="ARBA" id="ARBA00000085"/>
    </source>
</evidence>
<keyword evidence="4" id="KW-0902">Two-component regulatory system</keyword>
<dbReference type="CDD" id="cd17546">
    <property type="entry name" value="REC_hyHK_CKI1_RcsC-like"/>
    <property type="match status" value="1"/>
</dbReference>
<dbReference type="SUPFAM" id="SSF52172">
    <property type="entry name" value="CheY-like"/>
    <property type="match status" value="2"/>
</dbReference>
<dbReference type="Pfam" id="PF00512">
    <property type="entry name" value="HisKA"/>
    <property type="match status" value="1"/>
</dbReference>
<dbReference type="SUPFAM" id="SSF55874">
    <property type="entry name" value="ATPase domain of HSP90 chaperone/DNA topoisomerase II/histidine kinase"/>
    <property type="match status" value="1"/>
</dbReference>
<dbReference type="PRINTS" id="PR00344">
    <property type="entry name" value="BCTRLSENSOR"/>
</dbReference>
<dbReference type="InterPro" id="IPR000014">
    <property type="entry name" value="PAS"/>
</dbReference>
<feature type="domain" description="Response regulatory" evidence="8">
    <location>
        <begin position="556"/>
        <end position="671"/>
    </location>
</feature>
<dbReference type="CDD" id="cd00156">
    <property type="entry name" value="REC"/>
    <property type="match status" value="1"/>
</dbReference>
<proteinExistence type="predicted"/>
<dbReference type="EC" id="2.7.13.3" evidence="2"/>
<gene>
    <name evidence="11" type="ORF">K1X11_007570</name>
</gene>
<dbReference type="Gene3D" id="1.10.287.130">
    <property type="match status" value="1"/>
</dbReference>
<dbReference type="InterPro" id="IPR013767">
    <property type="entry name" value="PAS_fold"/>
</dbReference>
<dbReference type="SMART" id="SM00086">
    <property type="entry name" value="PAC"/>
    <property type="match status" value="2"/>
</dbReference>
<dbReference type="CDD" id="cd00130">
    <property type="entry name" value="PAS"/>
    <property type="match status" value="2"/>
</dbReference>
<dbReference type="Gene3D" id="3.40.50.2300">
    <property type="match status" value="2"/>
</dbReference>
<dbReference type="InterPro" id="IPR035965">
    <property type="entry name" value="PAS-like_dom_sf"/>
</dbReference>
<evidence type="ECO:0000256" key="5">
    <source>
        <dbReference type="PROSITE-ProRule" id="PRU00169"/>
    </source>
</evidence>
<dbReference type="PROSITE" id="PS50109">
    <property type="entry name" value="HIS_KIN"/>
    <property type="match status" value="1"/>
</dbReference>
<dbReference type="Gene3D" id="3.30.565.10">
    <property type="entry name" value="Histidine kinase-like ATPase, C-terminal domain"/>
    <property type="match status" value="1"/>
</dbReference>
<dbReference type="PROSITE" id="PS50113">
    <property type="entry name" value="PAC"/>
    <property type="match status" value="2"/>
</dbReference>
<dbReference type="PANTHER" id="PTHR45339:SF1">
    <property type="entry name" value="HYBRID SIGNAL TRANSDUCTION HISTIDINE KINASE J"/>
    <property type="match status" value="1"/>
</dbReference>
<comment type="catalytic activity">
    <reaction evidence="1">
        <text>ATP + protein L-histidine = ADP + protein N-phospho-L-histidine.</text>
        <dbReference type="EC" id="2.7.13.3"/>
    </reaction>
</comment>
<dbReference type="PANTHER" id="PTHR45339">
    <property type="entry name" value="HYBRID SIGNAL TRANSDUCTION HISTIDINE KINASE J"/>
    <property type="match status" value="1"/>
</dbReference>
<feature type="domain" description="PAC" evidence="10">
    <location>
        <begin position="117"/>
        <end position="171"/>
    </location>
</feature>
<feature type="coiled-coil region" evidence="6">
    <location>
        <begin position="18"/>
        <end position="45"/>
    </location>
</feature>
<dbReference type="InterPro" id="IPR005467">
    <property type="entry name" value="His_kinase_dom"/>
</dbReference>
<evidence type="ECO:0000313" key="11">
    <source>
        <dbReference type="EMBL" id="WRQ89262.1"/>
    </source>
</evidence>
<dbReference type="InterPro" id="IPR001610">
    <property type="entry name" value="PAC"/>
</dbReference>
<dbReference type="EMBL" id="CP139781">
    <property type="protein sequence ID" value="WRQ89262.1"/>
    <property type="molecule type" value="Genomic_DNA"/>
</dbReference>
<dbReference type="Pfam" id="PF00072">
    <property type="entry name" value="Response_reg"/>
    <property type="match status" value="2"/>
</dbReference>
<feature type="domain" description="PAS" evidence="9">
    <location>
        <begin position="45"/>
        <end position="116"/>
    </location>
</feature>
<accession>A0ABZ1CC63</accession>
<dbReference type="Pfam" id="PF00989">
    <property type="entry name" value="PAS"/>
    <property type="match status" value="1"/>
</dbReference>
<feature type="domain" description="PAC" evidence="10">
    <location>
        <begin position="248"/>
        <end position="300"/>
    </location>
</feature>
<dbReference type="RefSeq" id="WP_221030046.1">
    <property type="nucleotide sequence ID" value="NZ_CP139781.1"/>
</dbReference>
<dbReference type="CDD" id="cd00082">
    <property type="entry name" value="HisKA"/>
    <property type="match status" value="1"/>
</dbReference>
<dbReference type="PROSITE" id="PS50112">
    <property type="entry name" value="PAS"/>
    <property type="match status" value="1"/>
</dbReference>
<evidence type="ECO:0000256" key="2">
    <source>
        <dbReference type="ARBA" id="ARBA00012438"/>
    </source>
</evidence>
<protein>
    <recommendedName>
        <fullName evidence="2">histidine kinase</fullName>
        <ecNumber evidence="2">2.7.13.3</ecNumber>
    </recommendedName>
</protein>
<evidence type="ECO:0000259" key="7">
    <source>
        <dbReference type="PROSITE" id="PS50109"/>
    </source>
</evidence>
<evidence type="ECO:0000259" key="9">
    <source>
        <dbReference type="PROSITE" id="PS50112"/>
    </source>
</evidence>
<keyword evidence="3 5" id="KW-0597">Phosphoprotein</keyword>
<feature type="modified residue" description="4-aspartylphosphate" evidence="5">
    <location>
        <position position="606"/>
    </location>
</feature>
<dbReference type="SMART" id="SM00388">
    <property type="entry name" value="HisKA"/>
    <property type="match status" value="1"/>
</dbReference>
<dbReference type="InterPro" id="IPR004358">
    <property type="entry name" value="Sig_transdc_His_kin-like_C"/>
</dbReference>
<sequence>MGFTRGGLVLGVLAVWLSAQLSGRQRRAEDEAQRAQADLALATEQTRRLTIVAKNIHNAVVITNSQGELEWCNEGFTRLTGWRIEEVMGRRPGTFLQGPESEARAIQIMHEAQRQRQPFTIEMINYHRDGHAYWVFIEAQPLFDREDQFTGYMAIESDITERKRTALQLAQQEAQLRFVFESSPVGMSWVRHDNLNAQIVNPAYQRITGLRAERARRPGALLEVMLPEERAEVEVLDERLTAGEINHYELERRLLQPDGKVVWVEYSRRRYVEAQSAAWQEVVTLVDITALKSRTADLEAAKELAEEANRAKSQFLAMMSHEIRTPMNGVIGMASVLMESDLTPRQEEFVRTIANSGSDLVSIINDILDFSKIESGHLEVERTAFDLVTCVEESIELLALRAAEKKLELLLDLAPDVPKRLVGDALRLRQVLVNLLGNAVKFTERGEVMLKVTRRALPSGRNEVRFEVSDTGIGIEPRKIPRLFDAFTQDDASTTRRYGGTGLGLPICKRLVELMGGSMWWESAPGEGTLFGFSLRMQAGAGRAPEPLPSSLRGRSLLVVDDNASSRRLLGELAERAGMRVTLCAERDDALEAMSTGQRFDLAMVDHDLAGSEGTKVLEQLHRIWRDQAPAVAVLAPKTFRLQPAHRRLAQLVIKKPLCQGATLRAWAELLARPTTKVEPAKPVSSAVKAPASDSAAAKAPGQIHVLVAEDNLVNQELVSLMLSSLGYACSCVNDGAEVVSRLQAKHHDVVLMDVQMPGLDGFEATQRVREELPAERQPWVIAVTANAMAGDRERCLSAGMNDYVSKPLKLGDLAAVMERARTGTARERV</sequence>